<evidence type="ECO:0000256" key="5">
    <source>
        <dbReference type="ARBA" id="ARBA00023136"/>
    </source>
</evidence>
<evidence type="ECO:0000256" key="3">
    <source>
        <dbReference type="ARBA" id="ARBA00022692"/>
    </source>
</evidence>
<gene>
    <name evidence="10" type="ORF">AA957_25565</name>
</gene>
<protein>
    <submittedName>
        <fullName evidence="10">ABC transporter permease</fullName>
    </submittedName>
</protein>
<dbReference type="KEGG" id="ptv:AA957_25565"/>
<feature type="domain" description="MacB-like periplasmic core" evidence="9">
    <location>
        <begin position="33"/>
        <end position="249"/>
    </location>
</feature>
<reference evidence="10 11" key="1">
    <citation type="journal article" date="2015" name="Genome Announc.">
        <title>Complete Genome Sequence of the Rhizobacterium Pseudomonas trivialis Strain IHBB745 with Multiple Plant Growth-Promoting Activities and Tolerance to Desiccation and Alkalinity.</title>
        <authorList>
            <person name="Gulati A."/>
            <person name="Swarnkar M.K."/>
            <person name="Vyas P."/>
            <person name="Rahi P."/>
            <person name="Thakur R."/>
            <person name="Thakur N."/>
            <person name="Singh A.K."/>
        </authorList>
    </citation>
    <scope>NUCLEOTIDE SEQUENCE [LARGE SCALE GENOMIC DNA]</scope>
    <source>
        <strain evidence="11">745</strain>
    </source>
</reference>
<feature type="transmembrane region" description="Helical" evidence="7">
    <location>
        <begin position="279"/>
        <end position="307"/>
    </location>
</feature>
<dbReference type="PATRIC" id="fig|200450.3.peg.5248"/>
<dbReference type="Pfam" id="PF12704">
    <property type="entry name" value="MacB_PCD"/>
    <property type="match status" value="1"/>
</dbReference>
<keyword evidence="3 7" id="KW-0812">Transmembrane</keyword>
<reference evidence="11" key="2">
    <citation type="submission" date="2015-05" db="EMBL/GenBank/DDBJ databases">
        <authorList>
            <person name="Swarnkar M.K."/>
            <person name="Vyas P."/>
            <person name="Rahi P."/>
            <person name="Thakur R."/>
            <person name="Thakur N."/>
            <person name="Singh A.K."/>
            <person name="Gulati A."/>
        </authorList>
    </citation>
    <scope>NUCLEOTIDE SEQUENCE [LARGE SCALE GENOMIC DNA]</scope>
    <source>
        <strain evidence="11">745</strain>
    </source>
</reference>
<dbReference type="AlphaFoldDB" id="A0A0H5AE49"/>
<dbReference type="EMBL" id="CP011507">
    <property type="protein sequence ID" value="AKS09341.1"/>
    <property type="molecule type" value="Genomic_DNA"/>
</dbReference>
<keyword evidence="5 7" id="KW-0472">Membrane</keyword>
<keyword evidence="2" id="KW-1003">Cell membrane</keyword>
<evidence type="ECO:0000313" key="10">
    <source>
        <dbReference type="EMBL" id="AKS09341.1"/>
    </source>
</evidence>
<sequence length="405" mass="43246">MTPQGESRLRVEQSLSQLLHEAFVSLRTLGKRSILALLGIVIGSSSVVALINIGHNAAVDAAMIFKDMGTDTLIAQFPPKGGSSSPMPARLDLDAVRQAVPGVAHIGALSLFSGPIVFHGRTVNTNFVGSTPDIKDAMRLALQQGRFLSSFDANETYGVIGAQVAEALGAPGDPLQLGDRVRINDYLFLIVGILQGQPRAMLMPVQANESLFIPAEGMRRIYAAPQIGNVIIRATQGQDMERVAKDVAAALKPQLPDHDVDIQVPQQMIDGMTRQSRTFAYLLLALGAISLVGGGVGVMNVMLMNVSERRREIGIRMALGARQRDIRNLFLLEAITLTAVGALCGAVLGMTAAWLYAWLSSWEFALAVAALPLGVGSTLLVGLFFGLYPAVSASRLQPVEALRDE</sequence>
<accession>A0A0H5AE49</accession>
<evidence type="ECO:0000256" key="2">
    <source>
        <dbReference type="ARBA" id="ARBA00022475"/>
    </source>
</evidence>
<feature type="domain" description="ABC3 transporter permease C-terminal" evidence="8">
    <location>
        <begin position="286"/>
        <end position="398"/>
    </location>
</feature>
<evidence type="ECO:0000256" key="7">
    <source>
        <dbReference type="SAM" id="Phobius"/>
    </source>
</evidence>
<evidence type="ECO:0000256" key="6">
    <source>
        <dbReference type="ARBA" id="ARBA00038076"/>
    </source>
</evidence>
<comment type="similarity">
    <text evidence="6">Belongs to the ABC-4 integral membrane protein family.</text>
</comment>
<evidence type="ECO:0000259" key="8">
    <source>
        <dbReference type="Pfam" id="PF02687"/>
    </source>
</evidence>
<dbReference type="RefSeq" id="WP_049712646.1">
    <property type="nucleotide sequence ID" value="NZ_CP011507.1"/>
</dbReference>
<comment type="subcellular location">
    <subcellularLocation>
        <location evidence="1">Cell membrane</location>
        <topology evidence="1">Multi-pass membrane protein</topology>
    </subcellularLocation>
</comment>
<dbReference type="GO" id="GO:0005886">
    <property type="term" value="C:plasma membrane"/>
    <property type="evidence" value="ECO:0007669"/>
    <property type="project" value="UniProtKB-SubCell"/>
</dbReference>
<dbReference type="InterPro" id="IPR025857">
    <property type="entry name" value="MacB_PCD"/>
</dbReference>
<dbReference type="InterPro" id="IPR050250">
    <property type="entry name" value="Macrolide_Exporter_MacB"/>
</dbReference>
<feature type="transmembrane region" description="Helical" evidence="7">
    <location>
        <begin position="364"/>
        <end position="388"/>
    </location>
</feature>
<feature type="transmembrane region" description="Helical" evidence="7">
    <location>
        <begin position="328"/>
        <end position="358"/>
    </location>
</feature>
<organism evidence="10 11">
    <name type="scientific">Pseudomonas trivialis</name>
    <dbReference type="NCBI Taxonomy" id="200450"/>
    <lineage>
        <taxon>Bacteria</taxon>
        <taxon>Pseudomonadati</taxon>
        <taxon>Pseudomonadota</taxon>
        <taxon>Gammaproteobacteria</taxon>
        <taxon>Pseudomonadales</taxon>
        <taxon>Pseudomonadaceae</taxon>
        <taxon>Pseudomonas</taxon>
    </lineage>
</organism>
<dbReference type="Proteomes" id="UP000036608">
    <property type="component" value="Chromosome"/>
</dbReference>
<keyword evidence="4 7" id="KW-1133">Transmembrane helix</keyword>
<proteinExistence type="inferred from homology"/>
<evidence type="ECO:0000313" key="11">
    <source>
        <dbReference type="Proteomes" id="UP000036608"/>
    </source>
</evidence>
<dbReference type="Pfam" id="PF02687">
    <property type="entry name" value="FtsX"/>
    <property type="match status" value="1"/>
</dbReference>
<dbReference type="GO" id="GO:0022857">
    <property type="term" value="F:transmembrane transporter activity"/>
    <property type="evidence" value="ECO:0007669"/>
    <property type="project" value="TreeGrafter"/>
</dbReference>
<evidence type="ECO:0000259" key="9">
    <source>
        <dbReference type="Pfam" id="PF12704"/>
    </source>
</evidence>
<dbReference type="PANTHER" id="PTHR30572:SF4">
    <property type="entry name" value="ABC TRANSPORTER PERMEASE YTRF"/>
    <property type="match status" value="1"/>
</dbReference>
<name>A0A0H5AE49_9PSED</name>
<dbReference type="InterPro" id="IPR003838">
    <property type="entry name" value="ABC3_permease_C"/>
</dbReference>
<dbReference type="OrthoDB" id="9770036at2"/>
<evidence type="ECO:0000256" key="4">
    <source>
        <dbReference type="ARBA" id="ARBA00022989"/>
    </source>
</evidence>
<dbReference type="PANTHER" id="PTHR30572">
    <property type="entry name" value="MEMBRANE COMPONENT OF TRANSPORTER-RELATED"/>
    <property type="match status" value="1"/>
</dbReference>
<feature type="transmembrane region" description="Helical" evidence="7">
    <location>
        <begin position="34"/>
        <end position="54"/>
    </location>
</feature>
<evidence type="ECO:0000256" key="1">
    <source>
        <dbReference type="ARBA" id="ARBA00004651"/>
    </source>
</evidence>